<dbReference type="Proteomes" id="UP001218638">
    <property type="component" value="Chromosome"/>
</dbReference>
<feature type="domain" description="4-O-methyl-glucuronoyl methylesterase-like" evidence="6">
    <location>
        <begin position="188"/>
        <end position="420"/>
    </location>
</feature>
<evidence type="ECO:0000256" key="5">
    <source>
        <dbReference type="SAM" id="SignalP"/>
    </source>
</evidence>
<dbReference type="SUPFAM" id="SSF53474">
    <property type="entry name" value="alpha/beta-Hydrolases"/>
    <property type="match status" value="1"/>
</dbReference>
<reference evidence="7" key="1">
    <citation type="submission" date="2023-03" db="EMBL/GenBank/DDBJ databases">
        <title>Lomoglobus Profundus gen. nov., sp. nov., a novel member of the phylum Verrucomicrobia, isolated from deep-marine sediment of South China Sea.</title>
        <authorList>
            <person name="Ahmad T."/>
            <person name="Ishaq S.E."/>
            <person name="Wang F."/>
        </authorList>
    </citation>
    <scope>NUCLEOTIDE SEQUENCE</scope>
    <source>
        <strain evidence="7">LMO-M01</strain>
    </source>
</reference>
<dbReference type="Pfam" id="PF22244">
    <property type="entry name" value="GCE_fung"/>
    <property type="match status" value="1"/>
</dbReference>
<dbReference type="EMBL" id="CP119075">
    <property type="protein sequence ID" value="WED65145.1"/>
    <property type="molecule type" value="Genomic_DNA"/>
</dbReference>
<evidence type="ECO:0000259" key="6">
    <source>
        <dbReference type="Pfam" id="PF22244"/>
    </source>
</evidence>
<evidence type="ECO:0000256" key="3">
    <source>
        <dbReference type="ARBA" id="ARBA00022801"/>
    </source>
</evidence>
<keyword evidence="3" id="KW-0378">Hydrolase</keyword>
<proteinExistence type="predicted"/>
<dbReference type="RefSeq" id="WP_330929531.1">
    <property type="nucleotide sequence ID" value="NZ_CP119075.1"/>
</dbReference>
<sequence>MLRLISFLLLAAGATAAEFPDRPPADVTSVMDRDQMMAQVGVSFPDHQPPRLSDPNRPADARPRDPANPDGNWTDENGNVVVRGGFGLWVTYDDEQAYDYAPIDLLKMNDGTAVRTADDWWTKRRPEVLHDVQDQLYGFLPPAAAMPGVTWSVSSTIGGSLKAPYVEQTITGTIDTSSYPEVRDAPLIKARLRFPAYAEGPVPVIILVGTRGFENLYDDFIAPEGWALCSFDINAVQPDNGQYLTSYLIGLVNRGNWRKPTDAGQLVAGAWGIGRLIDHLETNANIDPQKIGVTGHSRWGKATTVAMALEPRLAIAYPSCGGAVGPSMIRRHWGQNLENLAWDREYHWVNGNAFRYMGEVTPGQYLPRKVANLTVDAHSMIALAAPRPVFLNGGTQDTWSDAPGTFLAGVAASPVYELLGAKGLVAPADGPVVDEAYLAGDIGFRVHDGGHTPMPDWPAFVQFAKKYFD</sequence>
<dbReference type="InterPro" id="IPR054579">
    <property type="entry name" value="GCE-like_dom"/>
</dbReference>
<keyword evidence="1" id="KW-0719">Serine esterase</keyword>
<evidence type="ECO:0000313" key="8">
    <source>
        <dbReference type="Proteomes" id="UP001218638"/>
    </source>
</evidence>
<name>A0AAE9ZU12_9BACT</name>
<organism evidence="7 8">
    <name type="scientific">Synoicihabitans lomoniglobus</name>
    <dbReference type="NCBI Taxonomy" id="2909285"/>
    <lineage>
        <taxon>Bacteria</taxon>
        <taxon>Pseudomonadati</taxon>
        <taxon>Verrucomicrobiota</taxon>
        <taxon>Opitutia</taxon>
        <taxon>Opitutales</taxon>
        <taxon>Opitutaceae</taxon>
        <taxon>Synoicihabitans</taxon>
    </lineage>
</organism>
<evidence type="ECO:0000256" key="4">
    <source>
        <dbReference type="SAM" id="MobiDB-lite"/>
    </source>
</evidence>
<feature type="chain" id="PRO_5042184308" description="4-O-methyl-glucuronoyl methylesterase-like domain-containing protein" evidence="5">
    <location>
        <begin position="17"/>
        <end position="469"/>
    </location>
</feature>
<dbReference type="InterPro" id="IPR029058">
    <property type="entry name" value="AB_hydrolase_fold"/>
</dbReference>
<dbReference type="KEGG" id="slom:PXH66_22640"/>
<accession>A0AAE9ZU12</accession>
<dbReference type="AlphaFoldDB" id="A0AAE9ZU12"/>
<keyword evidence="8" id="KW-1185">Reference proteome</keyword>
<evidence type="ECO:0000256" key="1">
    <source>
        <dbReference type="ARBA" id="ARBA00022487"/>
    </source>
</evidence>
<dbReference type="Gene3D" id="3.40.50.1820">
    <property type="entry name" value="alpha/beta hydrolase"/>
    <property type="match status" value="1"/>
</dbReference>
<gene>
    <name evidence="7" type="ORF">PXH66_22640</name>
</gene>
<feature type="compositionally biased region" description="Basic and acidic residues" evidence="4">
    <location>
        <begin position="57"/>
        <end position="67"/>
    </location>
</feature>
<evidence type="ECO:0000313" key="7">
    <source>
        <dbReference type="EMBL" id="WED65145.1"/>
    </source>
</evidence>
<keyword evidence="2 5" id="KW-0732">Signal</keyword>
<feature type="signal peptide" evidence="5">
    <location>
        <begin position="1"/>
        <end position="16"/>
    </location>
</feature>
<evidence type="ECO:0000256" key="2">
    <source>
        <dbReference type="ARBA" id="ARBA00022729"/>
    </source>
</evidence>
<dbReference type="GO" id="GO:0052689">
    <property type="term" value="F:carboxylic ester hydrolase activity"/>
    <property type="evidence" value="ECO:0007669"/>
    <property type="project" value="UniProtKB-KW"/>
</dbReference>
<protein>
    <recommendedName>
        <fullName evidence="6">4-O-methyl-glucuronoyl methylesterase-like domain-containing protein</fullName>
    </recommendedName>
</protein>
<feature type="region of interest" description="Disordered" evidence="4">
    <location>
        <begin position="42"/>
        <end position="77"/>
    </location>
</feature>